<dbReference type="EMBL" id="CAJOBB010001740">
    <property type="protein sequence ID" value="CAF3897257.1"/>
    <property type="molecule type" value="Genomic_DNA"/>
</dbReference>
<dbReference type="SUPFAM" id="SSF53187">
    <property type="entry name" value="Zn-dependent exopeptidases"/>
    <property type="match status" value="1"/>
</dbReference>
<evidence type="ECO:0000256" key="11">
    <source>
        <dbReference type="SAM" id="MobiDB-lite"/>
    </source>
</evidence>
<feature type="active site" description="Proton donor/acceptor" evidence="10">
    <location>
        <position position="563"/>
    </location>
</feature>
<evidence type="ECO:0000313" key="14">
    <source>
        <dbReference type="EMBL" id="CAF3897257.1"/>
    </source>
</evidence>
<dbReference type="FunFam" id="3.40.630.10:FF:000011">
    <property type="entry name" value="cytosolic carboxypeptidase 2 isoform X1"/>
    <property type="match status" value="1"/>
</dbReference>
<evidence type="ECO:0000259" key="12">
    <source>
        <dbReference type="PROSITE" id="PS51891"/>
    </source>
</evidence>
<dbReference type="GO" id="GO:0016846">
    <property type="term" value="F:carbon-sulfur lyase activity"/>
    <property type="evidence" value="ECO:0007669"/>
    <property type="project" value="InterPro"/>
</dbReference>
<comment type="similarity">
    <text evidence="2">Belongs to the Gfa family.</text>
</comment>
<dbReference type="SUPFAM" id="SSF51316">
    <property type="entry name" value="Mss4-like"/>
    <property type="match status" value="1"/>
</dbReference>
<evidence type="ECO:0000256" key="1">
    <source>
        <dbReference type="ARBA" id="ARBA00001947"/>
    </source>
</evidence>
<keyword evidence="5" id="KW-0645">Protease</keyword>
<evidence type="ECO:0000256" key="6">
    <source>
        <dbReference type="ARBA" id="ARBA00022723"/>
    </source>
</evidence>
<keyword evidence="8" id="KW-0862">Zinc</keyword>
<feature type="compositionally biased region" description="Polar residues" evidence="11">
    <location>
        <begin position="1095"/>
        <end position="1127"/>
    </location>
</feature>
<evidence type="ECO:0000256" key="5">
    <source>
        <dbReference type="ARBA" id="ARBA00022670"/>
    </source>
</evidence>
<protein>
    <recommendedName>
        <fullName evidence="16">Cytosolic carboxypeptidase 2</fullName>
    </recommendedName>
</protein>
<feature type="domain" description="Peptidase M14" evidence="13">
    <location>
        <begin position="321"/>
        <end position="599"/>
    </location>
</feature>
<evidence type="ECO:0000256" key="4">
    <source>
        <dbReference type="ARBA" id="ARBA00022645"/>
    </source>
</evidence>
<feature type="compositionally biased region" description="Basic and acidic residues" evidence="11">
    <location>
        <begin position="775"/>
        <end position="794"/>
    </location>
</feature>
<comment type="cofactor">
    <cofactor evidence="1">
        <name>Zn(2+)</name>
        <dbReference type="ChEBI" id="CHEBI:29105"/>
    </cofactor>
</comment>
<feature type="region of interest" description="Disordered" evidence="11">
    <location>
        <begin position="1080"/>
        <end position="1152"/>
    </location>
</feature>
<keyword evidence="4" id="KW-0121">Carboxypeptidase</keyword>
<dbReference type="Pfam" id="PF04828">
    <property type="entry name" value="GFA"/>
    <property type="match status" value="1"/>
</dbReference>
<feature type="region of interest" description="Disordered" evidence="11">
    <location>
        <begin position="730"/>
        <end position="802"/>
    </location>
</feature>
<feature type="region of interest" description="Disordered" evidence="11">
    <location>
        <begin position="673"/>
        <end position="694"/>
    </location>
</feature>
<evidence type="ECO:0000259" key="13">
    <source>
        <dbReference type="PROSITE" id="PS52035"/>
    </source>
</evidence>
<evidence type="ECO:0008006" key="16">
    <source>
        <dbReference type="Google" id="ProtNLM"/>
    </source>
</evidence>
<feature type="compositionally biased region" description="Basic and acidic residues" evidence="11">
    <location>
        <begin position="1132"/>
        <end position="1143"/>
    </location>
</feature>
<gene>
    <name evidence="14" type="ORF">KXQ929_LOCUS22615</name>
</gene>
<dbReference type="PROSITE" id="PS52035">
    <property type="entry name" value="PEPTIDASE_M14"/>
    <property type="match status" value="1"/>
</dbReference>
<evidence type="ECO:0000256" key="7">
    <source>
        <dbReference type="ARBA" id="ARBA00022801"/>
    </source>
</evidence>
<dbReference type="InterPro" id="IPR011057">
    <property type="entry name" value="Mss4-like_sf"/>
</dbReference>
<dbReference type="Gene3D" id="2.60.40.3120">
    <property type="match status" value="1"/>
</dbReference>
<reference evidence="14" key="1">
    <citation type="submission" date="2021-02" db="EMBL/GenBank/DDBJ databases">
        <authorList>
            <person name="Nowell W R."/>
        </authorList>
    </citation>
    <scope>NUCLEOTIDE SEQUENCE</scope>
</reference>
<comment type="caution">
    <text evidence="14">The sequence shown here is derived from an EMBL/GenBank/DDBJ whole genome shotgun (WGS) entry which is preliminary data.</text>
</comment>
<dbReference type="CDD" id="cd06907">
    <property type="entry name" value="M14_AGBL2-3_like"/>
    <property type="match status" value="1"/>
</dbReference>
<dbReference type="Pfam" id="PF18027">
    <property type="entry name" value="Pepdidase_M14_N"/>
    <property type="match status" value="1"/>
</dbReference>
<dbReference type="PROSITE" id="PS51891">
    <property type="entry name" value="CENP_V_GFA"/>
    <property type="match status" value="1"/>
</dbReference>
<accession>A0A819HHZ6</accession>
<name>A0A819HHZ6_9BILA</name>
<dbReference type="GO" id="GO:0008270">
    <property type="term" value="F:zinc ion binding"/>
    <property type="evidence" value="ECO:0007669"/>
    <property type="project" value="InterPro"/>
</dbReference>
<evidence type="ECO:0000256" key="2">
    <source>
        <dbReference type="ARBA" id="ARBA00005495"/>
    </source>
</evidence>
<dbReference type="Gene3D" id="3.40.630.10">
    <property type="entry name" value="Zn peptidases"/>
    <property type="match status" value="1"/>
</dbReference>
<dbReference type="Pfam" id="PF00246">
    <property type="entry name" value="Peptidase_M14"/>
    <property type="match status" value="1"/>
</dbReference>
<dbReference type="Gene3D" id="3.90.1590.10">
    <property type="entry name" value="glutathione-dependent formaldehyde- activating enzyme (gfa)"/>
    <property type="match status" value="1"/>
</dbReference>
<organism evidence="14 15">
    <name type="scientific">Adineta steineri</name>
    <dbReference type="NCBI Taxonomy" id="433720"/>
    <lineage>
        <taxon>Eukaryota</taxon>
        <taxon>Metazoa</taxon>
        <taxon>Spiralia</taxon>
        <taxon>Gnathifera</taxon>
        <taxon>Rotifera</taxon>
        <taxon>Eurotatoria</taxon>
        <taxon>Bdelloidea</taxon>
        <taxon>Adinetida</taxon>
        <taxon>Adinetidae</taxon>
        <taxon>Adineta</taxon>
    </lineage>
</organism>
<dbReference type="InterPro" id="IPR050821">
    <property type="entry name" value="Cytosolic_carboxypeptidase"/>
</dbReference>
<comment type="similarity">
    <text evidence="3 10">Belongs to the peptidase M14 family.</text>
</comment>
<dbReference type="PANTHER" id="PTHR12756:SF45">
    <property type="entry name" value="CYTOSOLIC CARBOXYPEPTIDASE NNA1"/>
    <property type="match status" value="1"/>
</dbReference>
<feature type="compositionally biased region" description="Acidic residues" evidence="11">
    <location>
        <begin position="731"/>
        <end position="752"/>
    </location>
</feature>
<keyword evidence="6" id="KW-0479">Metal-binding</keyword>
<feature type="region of interest" description="Disordered" evidence="11">
    <location>
        <begin position="49"/>
        <end position="99"/>
    </location>
</feature>
<dbReference type="PANTHER" id="PTHR12756">
    <property type="entry name" value="CYTOSOLIC CARBOXYPEPTIDASE"/>
    <property type="match status" value="1"/>
</dbReference>
<dbReference type="GO" id="GO:0006508">
    <property type="term" value="P:proteolysis"/>
    <property type="evidence" value="ECO:0007669"/>
    <property type="project" value="UniProtKB-KW"/>
</dbReference>
<feature type="domain" description="CENP-V/GFA" evidence="12">
    <location>
        <begin position="1201"/>
        <end position="1335"/>
    </location>
</feature>
<dbReference type="InterPro" id="IPR006913">
    <property type="entry name" value="CENP-V/GFA"/>
</dbReference>
<sequence length="1371" mass="157540">MELGGVDYSLLSSPYDSFMRKHLQHYGYFSGRADIIKKYGFLPSKAQLASSSSDSESSGSEEEHEKYKNRSSASEVKLPIRQARVPNLNPRVTSNEESSFEPRWPSEIEVLNEPRIKHINIPPSQPEYFYKPTTDHGPFVRSFDENNGRIVYNYNPETSGYFVRSRVGGNREGCRSATVSLQNTEDTTVLFESRFESGNLMKAVQVGEFDYELYLRYDLYTKRNTQWFYFRLQNIQTDKRYRFTIVNFFKSTSLYSSGMKPLLYSIEDAENKGIGWRRWGEEIVYYKNNLLAPDNTTNMYSLTWTCKFPNNNDTYYFAHCYPYTYSDLQDYLNEIQTDRFKNEYCKQKVLCRTLAGNFIYMLTITNPTPPQAINICSPSEHQGKKGVVVTARVHPGETNGSWMMKGLMDFLLGDSADARLLRDNFIFKIIPMLNPDGVIVGNYRCSLSGRDLNRNYKTVLKDAYPSIWHTREMVKRFMTETELVLYCDFHGHSRKQNVFVYGCENKNAPNERLKERIFPAMLSKNDPSKFSYDSCKFKVQKNKEGTGRVVMWSLGIMNSYTLEATFCGSTQGERAGQHFNTKDLESIGYHFLDSLLDYCDPDETKEQYRQKLYNQLLNGNVITQENLLDFVTSYNDSIQRSKTRIDLKREVTIIMNDKHLKIRRKNQFRNIKSTSNLRRSKSQPNMTRNINTSHSIRSRDRVLYELEDNLRHSIQMKLLARGMNPGSLADIDLDQFSSDDDSSEDDGSDSSVDDGLPKHLEVIAAANKTRKKVPPAKDTKKKDEIDKENSDKNKTNGLLLNKNRNSQFPNIALLETTVNTDTVLETEMDSKQRRKRRTRGYATYRVCKCVACLNAQIPRTEMPVVNELAKSRPSMSARRLHNCNSDPVRIEGATGLINRSNRWPILAPTSISNNRQSTADERARRCQAEAYKLLTRDTATNDREKQSITHQQLLDTILLTSSLYRTQKSVIKKDDLVRYSSSQTNDTHELTLLNDSRGAFTTTYLLRRLNNLERESAITTNIASAIQQSLLPASNVDVDTTNPLTTDNETDLDASRTTLLNQDDDGRHLRSSYVANRVSSQLQERLIGPPRRPRSLTSSSQNRTIIDVQNIQPTNQNRQSGLQQYQKQRVMPKYDERRSRDSLVNDDNSSSTISRLVSVTSNNTTSRQDVGSLNRLQTINKKNSIIKVFQMSSSTPKPITLEGSCHCQRVKYSVDSYTPYPSMICHCLADTKTAGVFNCNIMGEYPTLKIKQGKEFIKIYQVKLCDTESGSEEKSSTKLSGHKRHFCSECASYLWAHHDDYTQWIYPFASSIDTPLPIPDEYIHIMTDFKLNHIEVPKGKNIQSYPRYPDGGSIEEWHKEHGLYGTYTIKK</sequence>
<evidence type="ECO:0000256" key="9">
    <source>
        <dbReference type="ARBA" id="ARBA00023049"/>
    </source>
</evidence>
<proteinExistence type="inferred from homology"/>
<dbReference type="InterPro" id="IPR040626">
    <property type="entry name" value="Pepdidase_M14_N"/>
</dbReference>
<evidence type="ECO:0000256" key="10">
    <source>
        <dbReference type="PROSITE-ProRule" id="PRU01379"/>
    </source>
</evidence>
<evidence type="ECO:0000256" key="3">
    <source>
        <dbReference type="ARBA" id="ARBA00005988"/>
    </source>
</evidence>
<dbReference type="Proteomes" id="UP000663868">
    <property type="component" value="Unassembled WGS sequence"/>
</dbReference>
<evidence type="ECO:0000256" key="8">
    <source>
        <dbReference type="ARBA" id="ARBA00022833"/>
    </source>
</evidence>
<dbReference type="GO" id="GO:0004181">
    <property type="term" value="F:metallocarboxypeptidase activity"/>
    <property type="evidence" value="ECO:0007669"/>
    <property type="project" value="InterPro"/>
</dbReference>
<dbReference type="InterPro" id="IPR000834">
    <property type="entry name" value="Peptidase_M14"/>
</dbReference>
<keyword evidence="9" id="KW-0482">Metalloprotease</keyword>
<evidence type="ECO:0000313" key="15">
    <source>
        <dbReference type="Proteomes" id="UP000663868"/>
    </source>
</evidence>
<keyword evidence="7" id="KW-0378">Hydrolase</keyword>